<evidence type="ECO:0000313" key="3">
    <source>
        <dbReference type="Proteomes" id="UP000295361"/>
    </source>
</evidence>
<dbReference type="EMBL" id="SNXS01000004">
    <property type="protein sequence ID" value="TDP63933.1"/>
    <property type="molecule type" value="Genomic_DNA"/>
</dbReference>
<accession>A0A4R6QKM9</accession>
<protein>
    <submittedName>
        <fullName evidence="2">Pimeloyl-ACP methyl ester carboxylesterase</fullName>
    </submittedName>
</protein>
<dbReference type="PANTHER" id="PTHR43689:SF8">
    <property type="entry name" value="ALPHA_BETA-HYDROLASES SUPERFAMILY PROTEIN"/>
    <property type="match status" value="1"/>
</dbReference>
<dbReference type="AlphaFoldDB" id="A0A4R6QKM9"/>
<dbReference type="Gene3D" id="3.40.50.1820">
    <property type="entry name" value="alpha/beta hydrolase"/>
    <property type="match status" value="1"/>
</dbReference>
<dbReference type="InParanoid" id="A0A4R6QKM9"/>
<evidence type="ECO:0000259" key="1">
    <source>
        <dbReference type="Pfam" id="PF12697"/>
    </source>
</evidence>
<gene>
    <name evidence="2" type="ORF">DES47_104215</name>
</gene>
<dbReference type="Proteomes" id="UP000295361">
    <property type="component" value="Unassembled WGS sequence"/>
</dbReference>
<dbReference type="PANTHER" id="PTHR43689">
    <property type="entry name" value="HYDROLASE"/>
    <property type="match status" value="1"/>
</dbReference>
<dbReference type="InterPro" id="IPR029058">
    <property type="entry name" value="AB_hydrolase_fold"/>
</dbReference>
<dbReference type="InterPro" id="IPR000073">
    <property type="entry name" value="AB_hydrolase_1"/>
</dbReference>
<evidence type="ECO:0000313" key="2">
    <source>
        <dbReference type="EMBL" id="TDP63933.1"/>
    </source>
</evidence>
<dbReference type="RefSeq" id="WP_133701789.1">
    <property type="nucleotide sequence ID" value="NZ_SNXS01000004.1"/>
</dbReference>
<proteinExistence type="predicted"/>
<comment type="caution">
    <text evidence="2">The sequence shown here is derived from an EMBL/GenBank/DDBJ whole genome shotgun (WGS) entry which is preliminary data.</text>
</comment>
<organism evidence="2 3">
    <name type="scientific">Roseateles toxinivorans</name>
    <dbReference type="NCBI Taxonomy" id="270368"/>
    <lineage>
        <taxon>Bacteria</taxon>
        <taxon>Pseudomonadati</taxon>
        <taxon>Pseudomonadota</taxon>
        <taxon>Betaproteobacteria</taxon>
        <taxon>Burkholderiales</taxon>
        <taxon>Sphaerotilaceae</taxon>
        <taxon>Roseateles</taxon>
    </lineage>
</organism>
<dbReference type="Pfam" id="PF12697">
    <property type="entry name" value="Abhydrolase_6"/>
    <property type="match status" value="1"/>
</dbReference>
<dbReference type="OrthoDB" id="5290302at2"/>
<keyword evidence="3" id="KW-1185">Reference proteome</keyword>
<name>A0A4R6QKM9_9BURK</name>
<reference evidence="2 3" key="1">
    <citation type="submission" date="2019-03" db="EMBL/GenBank/DDBJ databases">
        <title>Genomic Encyclopedia of Type Strains, Phase IV (KMG-IV): sequencing the most valuable type-strain genomes for metagenomic binning, comparative biology and taxonomic classification.</title>
        <authorList>
            <person name="Goeker M."/>
        </authorList>
    </citation>
    <scope>NUCLEOTIDE SEQUENCE [LARGE SCALE GENOMIC DNA]</scope>
    <source>
        <strain evidence="2 3">DSM 16998</strain>
    </source>
</reference>
<feature type="domain" description="AB hydrolase-1" evidence="1">
    <location>
        <begin position="5"/>
        <end position="239"/>
    </location>
</feature>
<sequence>MNTWLLLRGLTREARHWGDFPALLAKALPGSQVLTLDLPGNGQWHRERSPSTVEAMADFCEARRAGLKTPVNVIAMSLGAMVAVAWAQRHAGAVQSAVLINTSLRPFSPVHHRLRPANYPALLRLALGATPLQWEQTVLRLTSRHAGTPQAERLAQWLSYRRDCPVSRANALRQLWAASRYRAPLEKPALPLLLLNSGQDSLVDSRCSAALALAWQCPLRQHPSAGHDLPLDDGGWVVDQIIDWLSSQP</sequence>
<dbReference type="SUPFAM" id="SSF53474">
    <property type="entry name" value="alpha/beta-Hydrolases"/>
    <property type="match status" value="1"/>
</dbReference>